<evidence type="ECO:0000313" key="4">
    <source>
        <dbReference type="Proteomes" id="UP001057520"/>
    </source>
</evidence>
<dbReference type="Proteomes" id="UP001057520">
    <property type="component" value="Chromosome"/>
</dbReference>
<name>A0ABY5A0L8_9CAUL</name>
<evidence type="ECO:0000256" key="2">
    <source>
        <dbReference type="SAM" id="Phobius"/>
    </source>
</evidence>
<feature type="transmembrane region" description="Helical" evidence="2">
    <location>
        <begin position="6"/>
        <end position="28"/>
    </location>
</feature>
<keyword evidence="2" id="KW-0472">Membrane</keyword>
<reference evidence="3 4" key="1">
    <citation type="submission" date="2022-04" db="EMBL/GenBank/DDBJ databases">
        <title>Genome sequence of soybean root-associated Caulobacter segnis RL271.</title>
        <authorList>
            <person name="Longley R."/>
            <person name="Bonito G."/>
            <person name="Trigodet F."/>
            <person name="Crosson S."/>
            <person name="Fiebig A."/>
        </authorList>
    </citation>
    <scope>NUCLEOTIDE SEQUENCE [LARGE SCALE GENOMIC DNA]</scope>
    <source>
        <strain evidence="3 4">RL271</strain>
    </source>
</reference>
<dbReference type="EMBL" id="CP096040">
    <property type="protein sequence ID" value="USQ98139.1"/>
    <property type="molecule type" value="Genomic_DNA"/>
</dbReference>
<protein>
    <submittedName>
        <fullName evidence="3">Uncharacterized protein</fullName>
    </submittedName>
</protein>
<keyword evidence="2" id="KW-1133">Transmembrane helix</keyword>
<sequence length="59" mass="7021">MFNAPVVIAAAICALVVIYFLPRIDAVGRKVYSRYRRRKRDERQERERQERLDRSASPQ</sequence>
<organism evidence="3 4">
    <name type="scientific">Caulobacter segnis</name>
    <dbReference type="NCBI Taxonomy" id="88688"/>
    <lineage>
        <taxon>Bacteria</taxon>
        <taxon>Pseudomonadati</taxon>
        <taxon>Pseudomonadota</taxon>
        <taxon>Alphaproteobacteria</taxon>
        <taxon>Caulobacterales</taxon>
        <taxon>Caulobacteraceae</taxon>
        <taxon>Caulobacter</taxon>
    </lineage>
</organism>
<evidence type="ECO:0000256" key="1">
    <source>
        <dbReference type="SAM" id="MobiDB-lite"/>
    </source>
</evidence>
<feature type="region of interest" description="Disordered" evidence="1">
    <location>
        <begin position="37"/>
        <end position="59"/>
    </location>
</feature>
<keyword evidence="4" id="KW-1185">Reference proteome</keyword>
<accession>A0ABY5A0L8</accession>
<evidence type="ECO:0000313" key="3">
    <source>
        <dbReference type="EMBL" id="USQ98139.1"/>
    </source>
</evidence>
<feature type="compositionally biased region" description="Basic and acidic residues" evidence="1">
    <location>
        <begin position="41"/>
        <end position="59"/>
    </location>
</feature>
<keyword evidence="2" id="KW-0812">Transmembrane</keyword>
<gene>
    <name evidence="3" type="ORF">MZV50_11605</name>
</gene>
<proteinExistence type="predicted"/>